<dbReference type="Proteomes" id="UP000011205">
    <property type="component" value="Unassembled WGS sequence"/>
</dbReference>
<dbReference type="AlphaFoldDB" id="L8PPE8"/>
<dbReference type="EMBL" id="AMLP01000026">
    <property type="protein sequence ID" value="ELS58375.1"/>
    <property type="molecule type" value="Genomic_DNA"/>
</dbReference>
<sequence length="73" mass="7765">MAVPRPEVARYQDDTEVPAAIVSRVAAHTGRGTVRLPGGPAESAMSAWHRDERHEPAAQTAGPRCTTTPPSPH</sequence>
<dbReference type="PATRIC" id="fig|1160705.3.peg.686"/>
<proteinExistence type="predicted"/>
<evidence type="ECO:0000313" key="2">
    <source>
        <dbReference type="EMBL" id="ELS58375.1"/>
    </source>
</evidence>
<comment type="caution">
    <text evidence="2">The sequence shown here is derived from an EMBL/GenBank/DDBJ whole genome shotgun (WGS) entry which is preliminary data.</text>
</comment>
<dbReference type="RefSeq" id="WP_003996036.1">
    <property type="nucleotide sequence ID" value="NZ_AMLP01000026.1"/>
</dbReference>
<organism evidence="2 3">
    <name type="scientific">Streptomyces viridochromogenes Tue57</name>
    <dbReference type="NCBI Taxonomy" id="1160705"/>
    <lineage>
        <taxon>Bacteria</taxon>
        <taxon>Bacillati</taxon>
        <taxon>Actinomycetota</taxon>
        <taxon>Actinomycetes</taxon>
        <taxon>Kitasatosporales</taxon>
        <taxon>Streptomycetaceae</taxon>
        <taxon>Streptomyces</taxon>
    </lineage>
</organism>
<protein>
    <submittedName>
        <fullName evidence="2">Uncharacterized protein</fullName>
    </submittedName>
</protein>
<evidence type="ECO:0000256" key="1">
    <source>
        <dbReference type="SAM" id="MobiDB-lite"/>
    </source>
</evidence>
<feature type="region of interest" description="Disordered" evidence="1">
    <location>
        <begin position="31"/>
        <end position="73"/>
    </location>
</feature>
<gene>
    <name evidence="2" type="ORF">STVIR_0691</name>
</gene>
<evidence type="ECO:0000313" key="3">
    <source>
        <dbReference type="Proteomes" id="UP000011205"/>
    </source>
</evidence>
<accession>L8PPE8</accession>
<name>L8PPE8_STRVR</name>
<reference evidence="2 3" key="1">
    <citation type="journal article" date="2013" name="Genome Announc.">
        <title>Draft Genome Sequence of Streptomyces viridochromogenes Strain Tu57, Producer of Avilamycin.</title>
        <authorList>
            <person name="Gruning B.A."/>
            <person name="Erxleben A."/>
            <person name="Hahnlein A."/>
            <person name="Gunther S."/>
        </authorList>
    </citation>
    <scope>NUCLEOTIDE SEQUENCE [LARGE SCALE GENOMIC DNA]</scope>
    <source>
        <strain evidence="2 3">Tue57</strain>
    </source>
</reference>